<dbReference type="Gene3D" id="3.40.190.290">
    <property type="match status" value="1"/>
</dbReference>
<dbReference type="SUPFAM" id="SSF53850">
    <property type="entry name" value="Periplasmic binding protein-like II"/>
    <property type="match status" value="1"/>
</dbReference>
<dbReference type="InterPro" id="IPR005119">
    <property type="entry name" value="LysR_subst-bd"/>
</dbReference>
<comment type="similarity">
    <text evidence="1">Belongs to the LysR transcriptional regulatory family.</text>
</comment>
<dbReference type="GO" id="GO:0043565">
    <property type="term" value="F:sequence-specific DNA binding"/>
    <property type="evidence" value="ECO:0007669"/>
    <property type="project" value="TreeGrafter"/>
</dbReference>
<dbReference type="PANTHER" id="PTHR30537">
    <property type="entry name" value="HTH-TYPE TRANSCRIPTIONAL REGULATOR"/>
    <property type="match status" value="1"/>
</dbReference>
<dbReference type="GO" id="GO:0006351">
    <property type="term" value="P:DNA-templated transcription"/>
    <property type="evidence" value="ECO:0007669"/>
    <property type="project" value="TreeGrafter"/>
</dbReference>
<keyword evidence="4" id="KW-1185">Reference proteome</keyword>
<dbReference type="RefSeq" id="WP_200594353.1">
    <property type="nucleotide sequence ID" value="NZ_JAEPBG010000008.1"/>
</dbReference>
<evidence type="ECO:0000256" key="1">
    <source>
        <dbReference type="ARBA" id="ARBA00009437"/>
    </source>
</evidence>
<feature type="domain" description="LysR substrate-binding" evidence="2">
    <location>
        <begin position="9"/>
        <end position="118"/>
    </location>
</feature>
<dbReference type="PANTHER" id="PTHR30537:SF72">
    <property type="entry name" value="LYSR FAMILY TRANSCRIPTIONAL REGULATOR"/>
    <property type="match status" value="1"/>
</dbReference>
<gene>
    <name evidence="3" type="ORF">JJB74_18830</name>
</gene>
<evidence type="ECO:0000313" key="3">
    <source>
        <dbReference type="EMBL" id="MBK4736686.1"/>
    </source>
</evidence>
<dbReference type="GO" id="GO:0003700">
    <property type="term" value="F:DNA-binding transcription factor activity"/>
    <property type="evidence" value="ECO:0007669"/>
    <property type="project" value="TreeGrafter"/>
</dbReference>
<dbReference type="Pfam" id="PF03466">
    <property type="entry name" value="LysR_substrate"/>
    <property type="match status" value="1"/>
</dbReference>
<comment type="caution">
    <text evidence="3">The sequence shown here is derived from an EMBL/GenBank/DDBJ whole genome shotgun (WGS) entry which is preliminary data.</text>
</comment>
<dbReference type="EMBL" id="JAEPBG010000008">
    <property type="protein sequence ID" value="MBK4736686.1"/>
    <property type="molecule type" value="Genomic_DNA"/>
</dbReference>
<dbReference type="Proteomes" id="UP000622890">
    <property type="component" value="Unassembled WGS sequence"/>
</dbReference>
<sequence>MPALFKCVEDLKQHQVVQHFSGRTGRAFDWEFIIEGETVRAAVDGPMAVNDADANPSLGLQGLGIVQVATYQVRKHLRSGALIEVLSSFPSPPMPISLVHQHGRSAAPKMRAFTRWITGLFDGDAELWR</sequence>
<accession>A0A934SX59</accession>
<evidence type="ECO:0000313" key="4">
    <source>
        <dbReference type="Proteomes" id="UP000622890"/>
    </source>
</evidence>
<dbReference type="InterPro" id="IPR058163">
    <property type="entry name" value="LysR-type_TF_proteobact-type"/>
</dbReference>
<protein>
    <recommendedName>
        <fullName evidence="2">LysR substrate-binding domain-containing protein</fullName>
    </recommendedName>
</protein>
<dbReference type="AlphaFoldDB" id="A0A934SX59"/>
<proteinExistence type="inferred from homology"/>
<reference evidence="3" key="1">
    <citation type="submission" date="2021-01" db="EMBL/GenBank/DDBJ databases">
        <title>Genome sequence of strain Noviherbaspirillum sp. DKR-6.</title>
        <authorList>
            <person name="Chaudhary D.K."/>
        </authorList>
    </citation>
    <scope>NUCLEOTIDE SEQUENCE</scope>
    <source>
        <strain evidence="3">DKR-6</strain>
    </source>
</reference>
<organism evidence="3 4">
    <name type="scientific">Noviherbaspirillum pedocola</name>
    <dbReference type="NCBI Taxonomy" id="2801341"/>
    <lineage>
        <taxon>Bacteria</taxon>
        <taxon>Pseudomonadati</taxon>
        <taxon>Pseudomonadota</taxon>
        <taxon>Betaproteobacteria</taxon>
        <taxon>Burkholderiales</taxon>
        <taxon>Oxalobacteraceae</taxon>
        <taxon>Noviherbaspirillum</taxon>
    </lineage>
</organism>
<name>A0A934SX59_9BURK</name>
<evidence type="ECO:0000259" key="2">
    <source>
        <dbReference type="Pfam" id="PF03466"/>
    </source>
</evidence>